<evidence type="ECO:0000256" key="15">
    <source>
        <dbReference type="ARBA" id="ARBA00032395"/>
    </source>
</evidence>
<keyword evidence="13" id="KW-0496">Mitochondrion</keyword>
<protein>
    <recommendedName>
        <fullName evidence="5">NADH dehydrogenase [ubiquinone] 1 beta subcomplex subunit 5, mitochondrial</fullName>
    </recommendedName>
    <alternativeName>
        <fullName evidence="16">Complex I-SGDH</fullName>
    </alternativeName>
    <alternativeName>
        <fullName evidence="15">NADH-ubiquinone oxidoreductase SGDH subunit</fullName>
    </alternativeName>
</protein>
<keyword evidence="7" id="KW-0679">Respiratory chain</keyword>
<evidence type="ECO:0000256" key="3">
    <source>
        <dbReference type="ARBA" id="ARBA00007152"/>
    </source>
</evidence>
<accession>A0A8B7ZZM6</accession>
<keyword evidence="6" id="KW-0813">Transport</keyword>
<dbReference type="CTD" id="4711"/>
<evidence type="ECO:0000256" key="6">
    <source>
        <dbReference type="ARBA" id="ARBA00022448"/>
    </source>
</evidence>
<evidence type="ECO:0000256" key="13">
    <source>
        <dbReference type="ARBA" id="ARBA00023128"/>
    </source>
</evidence>
<evidence type="ECO:0000256" key="9">
    <source>
        <dbReference type="ARBA" id="ARBA00022792"/>
    </source>
</evidence>
<comment type="similarity">
    <text evidence="3">Belongs to the complex I NDUFB5 subunit family.</text>
</comment>
<keyword evidence="11" id="KW-0249">Electron transport</keyword>
<dbReference type="GeneID" id="110989838"/>
<evidence type="ECO:0000256" key="12">
    <source>
        <dbReference type="ARBA" id="ARBA00022989"/>
    </source>
</evidence>
<dbReference type="PANTHER" id="PTHR13178:SF0">
    <property type="entry name" value="NADH DEHYDROGENASE [UBIQUINONE] 1 BETA SUBCOMPLEX SUBUNIT 5, MITOCHONDRIAL"/>
    <property type="match status" value="1"/>
</dbReference>
<evidence type="ECO:0000313" key="18">
    <source>
        <dbReference type="Proteomes" id="UP000694845"/>
    </source>
</evidence>
<evidence type="ECO:0000256" key="8">
    <source>
        <dbReference type="ARBA" id="ARBA00022692"/>
    </source>
</evidence>
<keyword evidence="10" id="KW-0809">Transit peptide</keyword>
<dbReference type="RefSeq" id="XP_022110190.1">
    <property type="nucleotide sequence ID" value="XM_022254498.1"/>
</dbReference>
<dbReference type="KEGG" id="aplc:110989838"/>
<keyword evidence="14 17" id="KW-0472">Membrane</keyword>
<evidence type="ECO:0000256" key="16">
    <source>
        <dbReference type="ARBA" id="ARBA00032550"/>
    </source>
</evidence>
<comment type="subunit">
    <text evidence="4">Complex I is composed of 45 different subunits.</text>
</comment>
<organism evidence="18 19">
    <name type="scientific">Acanthaster planci</name>
    <name type="common">Crown-of-thorns starfish</name>
    <dbReference type="NCBI Taxonomy" id="133434"/>
    <lineage>
        <taxon>Eukaryota</taxon>
        <taxon>Metazoa</taxon>
        <taxon>Echinodermata</taxon>
        <taxon>Eleutherozoa</taxon>
        <taxon>Asterozoa</taxon>
        <taxon>Asteroidea</taxon>
        <taxon>Valvatacea</taxon>
        <taxon>Valvatida</taxon>
        <taxon>Acanthasteridae</taxon>
        <taxon>Acanthaster</taxon>
    </lineage>
</organism>
<name>A0A8B7ZZM6_ACAPL</name>
<keyword evidence="8 17" id="KW-0812">Transmembrane</keyword>
<dbReference type="AlphaFoldDB" id="A0A8B7ZZM6"/>
<sequence length="187" mass="21556">MAALVQGCAFHFRVLRLKNPQLIRCLKVNSSPNMPSATQAVTQRGMASGGAARKFFVTPTRYADKRFIRAVRFYVLLTAIPCAVGITFINVFIGPAQLAEIPEGYVPKEYEYHQHPITRFLSRHFVNTPQQEYEKMAHFLAIEQEKIEARKAEKTVKRLMHQRGDGHWYYYPIESPMEAHQSEELKD</sequence>
<comment type="subcellular location">
    <subcellularLocation>
        <location evidence="2">Mitochondrion inner membrane</location>
        <topology evidence="2">Single-pass membrane protein</topology>
    </subcellularLocation>
</comment>
<feature type="transmembrane region" description="Helical" evidence="17">
    <location>
        <begin position="71"/>
        <end position="93"/>
    </location>
</feature>
<evidence type="ECO:0000256" key="7">
    <source>
        <dbReference type="ARBA" id="ARBA00022660"/>
    </source>
</evidence>
<evidence type="ECO:0000256" key="4">
    <source>
        <dbReference type="ARBA" id="ARBA00011533"/>
    </source>
</evidence>
<dbReference type="InterPro" id="IPR019173">
    <property type="entry name" value="NADH_UbQ_OxRdtase_B5_su"/>
</dbReference>
<evidence type="ECO:0000313" key="19">
    <source>
        <dbReference type="RefSeq" id="XP_022110190.1"/>
    </source>
</evidence>
<dbReference type="OrthoDB" id="9995605at2759"/>
<gene>
    <name evidence="19" type="primary">LOC110989838</name>
</gene>
<dbReference type="GO" id="GO:0005743">
    <property type="term" value="C:mitochondrial inner membrane"/>
    <property type="evidence" value="ECO:0007669"/>
    <property type="project" value="UniProtKB-SubCell"/>
</dbReference>
<evidence type="ECO:0000256" key="11">
    <source>
        <dbReference type="ARBA" id="ARBA00022982"/>
    </source>
</evidence>
<proteinExistence type="inferred from homology"/>
<evidence type="ECO:0000256" key="17">
    <source>
        <dbReference type="SAM" id="Phobius"/>
    </source>
</evidence>
<dbReference type="Proteomes" id="UP000694845">
    <property type="component" value="Unplaced"/>
</dbReference>
<reference evidence="19" key="1">
    <citation type="submission" date="2025-08" db="UniProtKB">
        <authorList>
            <consortium name="RefSeq"/>
        </authorList>
    </citation>
    <scope>IDENTIFICATION</scope>
</reference>
<evidence type="ECO:0000256" key="14">
    <source>
        <dbReference type="ARBA" id="ARBA00023136"/>
    </source>
</evidence>
<dbReference type="PANTHER" id="PTHR13178">
    <property type="entry name" value="NADH-UBIQUINONE OXIDOREDUCTASE SGDH SUBUNIT"/>
    <property type="match status" value="1"/>
</dbReference>
<evidence type="ECO:0000256" key="2">
    <source>
        <dbReference type="ARBA" id="ARBA00004434"/>
    </source>
</evidence>
<dbReference type="Pfam" id="PF09781">
    <property type="entry name" value="NDUF_B5"/>
    <property type="match status" value="1"/>
</dbReference>
<keyword evidence="12 17" id="KW-1133">Transmembrane helix</keyword>
<evidence type="ECO:0000256" key="10">
    <source>
        <dbReference type="ARBA" id="ARBA00022946"/>
    </source>
</evidence>
<evidence type="ECO:0000256" key="1">
    <source>
        <dbReference type="ARBA" id="ARBA00003195"/>
    </source>
</evidence>
<keyword evidence="18" id="KW-1185">Reference proteome</keyword>
<keyword evidence="9" id="KW-0999">Mitochondrion inner membrane</keyword>
<evidence type="ECO:0000256" key="5">
    <source>
        <dbReference type="ARBA" id="ARBA00015175"/>
    </source>
</evidence>
<comment type="function">
    <text evidence="1">Accessory subunit of the mitochondrial membrane respiratory chain NADH dehydrogenase (Complex I), that is believed not to be involved in catalysis. Complex I functions in the transfer of electrons from NADH to the respiratory chain. The immediate electron acceptor for the enzyme is believed to be ubiquinone.</text>
</comment>